<evidence type="ECO:0000256" key="2">
    <source>
        <dbReference type="ARBA" id="ARBA00004443"/>
    </source>
</evidence>
<dbReference type="GO" id="GO:0005743">
    <property type="term" value="C:mitochondrial inner membrane"/>
    <property type="evidence" value="ECO:0007669"/>
    <property type="project" value="UniProtKB-SubCell"/>
</dbReference>
<dbReference type="Proteomes" id="UP000237438">
    <property type="component" value="Unassembled WGS sequence"/>
</dbReference>
<comment type="function">
    <text evidence="8">Mitochondrial mRNA stabilization factor.</text>
</comment>
<evidence type="ECO:0000313" key="10">
    <source>
        <dbReference type="Proteomes" id="UP000237438"/>
    </source>
</evidence>
<dbReference type="GO" id="GO:0048255">
    <property type="term" value="P:mRNA stabilization"/>
    <property type="evidence" value="ECO:0007669"/>
    <property type="project" value="TreeGrafter"/>
</dbReference>
<evidence type="ECO:0000256" key="3">
    <source>
        <dbReference type="ARBA" id="ARBA00010787"/>
    </source>
</evidence>
<dbReference type="InterPro" id="IPR040152">
    <property type="entry name" value="Atp25"/>
</dbReference>
<reference evidence="9 10" key="1">
    <citation type="submission" date="2017-10" db="EMBL/GenBank/DDBJ databases">
        <title>Development of genomic resources for the powdery mildew, Erysiphe pulchra.</title>
        <authorList>
            <person name="Wadl P.A."/>
            <person name="Mack B.M."/>
            <person name="Moore G."/>
            <person name="Beltz S.B."/>
        </authorList>
    </citation>
    <scope>NUCLEOTIDE SEQUENCE [LARGE SCALE GENOMIC DNA]</scope>
    <source>
        <strain evidence="9">Cflorida</strain>
    </source>
</reference>
<dbReference type="FunFam" id="3.30.460.10:FF:000044">
    <property type="entry name" value="ATPase synthesis protein 25, mitochondrial"/>
    <property type="match status" value="1"/>
</dbReference>
<gene>
    <name evidence="9" type="ORF">EPUL_001318</name>
</gene>
<evidence type="ECO:0000256" key="6">
    <source>
        <dbReference type="ARBA" id="ARBA00023128"/>
    </source>
</evidence>
<dbReference type="PANTHER" id="PTHR28087">
    <property type="entry name" value="ATPASE SYNTHESIS PROTEIN 25, MITOCHONDRIAL"/>
    <property type="match status" value="1"/>
</dbReference>
<evidence type="ECO:0000256" key="4">
    <source>
        <dbReference type="ARBA" id="ARBA00022792"/>
    </source>
</evidence>
<keyword evidence="4 8" id="KW-0999">Mitochondrion inner membrane</keyword>
<comment type="function">
    <text evidence="1">Probable mitochondrial mRNA stabilization factor.</text>
</comment>
<feature type="non-terminal residue" evidence="9">
    <location>
        <position position="1"/>
    </location>
</feature>
<dbReference type="GO" id="GO:0140053">
    <property type="term" value="P:mitochondrial gene expression"/>
    <property type="evidence" value="ECO:0007669"/>
    <property type="project" value="UniProtKB-UniRule"/>
</dbReference>
<evidence type="ECO:0000256" key="5">
    <source>
        <dbReference type="ARBA" id="ARBA00022946"/>
    </source>
</evidence>
<dbReference type="EMBL" id="PEDP01000168">
    <property type="protein sequence ID" value="POS87228.1"/>
    <property type="molecule type" value="Genomic_DNA"/>
</dbReference>
<dbReference type="STRING" id="225359.A0A2S4PYW9"/>
<evidence type="ECO:0000256" key="7">
    <source>
        <dbReference type="ARBA" id="ARBA00023136"/>
    </source>
</evidence>
<evidence type="ECO:0000256" key="1">
    <source>
        <dbReference type="ARBA" id="ARBA00003470"/>
    </source>
</evidence>
<comment type="caution">
    <text evidence="9">The sequence shown here is derived from an EMBL/GenBank/DDBJ whole genome shotgun (WGS) entry which is preliminary data.</text>
</comment>
<keyword evidence="10" id="KW-1185">Reference proteome</keyword>
<proteinExistence type="inferred from homology"/>
<dbReference type="PANTHER" id="PTHR28087:SF1">
    <property type="entry name" value="ATPASE SYNTHESIS PROTEIN 25, MITOCHONDRIAL"/>
    <property type="match status" value="1"/>
</dbReference>
<evidence type="ECO:0000313" key="9">
    <source>
        <dbReference type="EMBL" id="POS87228.1"/>
    </source>
</evidence>
<keyword evidence="5 8" id="KW-0809">Transit peptide</keyword>
<accession>A0A2S4PYW9</accession>
<name>A0A2S4PYW9_9PEZI</name>
<dbReference type="Gene3D" id="3.30.460.10">
    <property type="entry name" value="Beta Polymerase, domain 2"/>
    <property type="match status" value="1"/>
</dbReference>
<feature type="non-terminal residue" evidence="9">
    <location>
        <position position="305"/>
    </location>
</feature>
<sequence>SIAIQRFQPKSFISQISDLEKHSVRDNGGNGSLLQKIDIEKYENDIEVKKVPENELLQEVPWYLRVESPETSLQPVPERQRIPNLPEFPPPILEPLMNHISINLGLDYLSLLDLRKLQPPPALGANLLMIIATARSEKHLHVSADRLCRWLRSEYKLRPDADGLLGRNELKTRLKRKANRAKLMARHSESTDDGIRSGWICVDVGTVEGGELVTREEISPVSFIGFGRRKNGVRIVTQLLTAEKRDEIELEKLWNNILKKGSPLEEPEQLEPEQFDDNENLTDKTFFEVQGLQNTSKYDSYSTNK</sequence>
<keyword evidence="7 8" id="KW-0472">Membrane</keyword>
<comment type="similarity">
    <text evidence="3 8">Belongs to the ATP25 family.</text>
</comment>
<comment type="subcellular location">
    <subcellularLocation>
        <location evidence="2 8">Mitochondrion inner membrane</location>
        <topology evidence="2 8">Peripheral membrane protein</topology>
        <orientation evidence="2 8">Matrix side</orientation>
    </subcellularLocation>
</comment>
<dbReference type="InterPro" id="IPR043519">
    <property type="entry name" value="NT_sf"/>
</dbReference>
<organism evidence="9 10">
    <name type="scientific">Erysiphe pulchra</name>
    <dbReference type="NCBI Taxonomy" id="225359"/>
    <lineage>
        <taxon>Eukaryota</taxon>
        <taxon>Fungi</taxon>
        <taxon>Dikarya</taxon>
        <taxon>Ascomycota</taxon>
        <taxon>Pezizomycotina</taxon>
        <taxon>Leotiomycetes</taxon>
        <taxon>Erysiphales</taxon>
        <taxon>Erysiphaceae</taxon>
        <taxon>Erysiphe</taxon>
    </lineage>
</organism>
<evidence type="ECO:0000256" key="8">
    <source>
        <dbReference type="RuleBase" id="RU367062"/>
    </source>
</evidence>
<protein>
    <recommendedName>
        <fullName evidence="8">ATPase synthesis protein 25</fullName>
    </recommendedName>
</protein>
<dbReference type="AlphaFoldDB" id="A0A2S4PYW9"/>
<dbReference type="OrthoDB" id="107372at2759"/>
<keyword evidence="6 8" id="KW-0496">Mitochondrion</keyword>